<comment type="similarity">
    <text evidence="7">Belongs to the glycosyltransferase 87 family.</text>
</comment>
<dbReference type="Pfam" id="PF09594">
    <property type="entry name" value="GT87"/>
    <property type="match status" value="1"/>
</dbReference>
<dbReference type="RefSeq" id="WP_253759112.1">
    <property type="nucleotide sequence ID" value="NZ_JAMZDZ010000001.1"/>
</dbReference>
<evidence type="ECO:0000256" key="3">
    <source>
        <dbReference type="ARBA" id="ARBA00022679"/>
    </source>
</evidence>
<feature type="transmembrane region" description="Helical" evidence="8">
    <location>
        <begin position="33"/>
        <end position="51"/>
    </location>
</feature>
<feature type="transmembrane region" description="Helical" evidence="8">
    <location>
        <begin position="209"/>
        <end position="233"/>
    </location>
</feature>
<feature type="transmembrane region" description="Helical" evidence="8">
    <location>
        <begin position="439"/>
        <end position="459"/>
    </location>
</feature>
<keyword evidence="6 8" id="KW-0472">Membrane</keyword>
<evidence type="ECO:0000256" key="5">
    <source>
        <dbReference type="ARBA" id="ARBA00022989"/>
    </source>
</evidence>
<keyword evidence="2" id="KW-1003">Cell membrane</keyword>
<comment type="subcellular location">
    <subcellularLocation>
        <location evidence="1">Cell membrane</location>
        <topology evidence="1">Multi-pass membrane protein</topology>
    </subcellularLocation>
</comment>
<reference evidence="10" key="1">
    <citation type="journal article" date="2019" name="Int. J. Syst. Evol. Microbiol.">
        <title>The Global Catalogue of Microorganisms (GCM) 10K type strain sequencing project: providing services to taxonomists for standard genome sequencing and annotation.</title>
        <authorList>
            <consortium name="The Broad Institute Genomics Platform"/>
            <consortium name="The Broad Institute Genome Sequencing Center for Infectious Disease"/>
            <person name="Wu L."/>
            <person name="Ma J."/>
        </authorList>
    </citation>
    <scope>NUCLEOTIDE SEQUENCE [LARGE SCALE GENOMIC DNA]</scope>
    <source>
        <strain evidence="10">CGMCC 4.7289</strain>
    </source>
</reference>
<name>A0ABV8LGD8_9ACTN</name>
<evidence type="ECO:0000256" key="8">
    <source>
        <dbReference type="SAM" id="Phobius"/>
    </source>
</evidence>
<proteinExistence type="inferred from homology"/>
<sequence length="508" mass="55446">MPDGLRDRLRLFQGHRSLIPDRRNLPARHVTGTLVRLGIVAAAFVAAWYAVQEFGRPYVFFDLKIYHGAVAYWANGGSLYDYLDPDVPLGFTYPPFAALVMLPMGYLPMLDAAWVNVGASLLVLTAVMAALLAPIAERCGWKHRWFAVALAVPIAAALEPMRETFGYGQVNILLFGLIMADLVALRWISRPKDTAGRSMLVQRFLSGKWAGVGIGLAAAIKLTPALFIVYLLISRQWRAAWTAIGTLVGVTAVGFLFARTESVAYWTRVIFETNRVGQADQTPNASLAGLLARLYDQFTAPSLLWITFTLVILVVGLSRATHAHGEGDELTAFTLIGLTANVVSPISWTHHLVFVIPAIIVLGDAALRRRAASRGMKRRNGFAPSGLAATRLREPIWFPTMVGFRHAAAAIGLYVLFLVSPIWPYEHQLPAVSHYADGLIGVLAENSFTIALIVLVAALPWRPGAEPVYPGEALAVPAARRPVTTASRPAQVERIRQEPVSAHVDDHA</sequence>
<protein>
    <submittedName>
        <fullName evidence="9">Glycosyltransferase 87 family protein</fullName>
    </submittedName>
</protein>
<accession>A0ABV8LGD8</accession>
<feature type="transmembrane region" description="Helical" evidence="8">
    <location>
        <begin position="167"/>
        <end position="188"/>
    </location>
</feature>
<feature type="transmembrane region" description="Helical" evidence="8">
    <location>
        <begin position="396"/>
        <end position="419"/>
    </location>
</feature>
<comment type="caution">
    <text evidence="9">The sequence shown here is derived from an EMBL/GenBank/DDBJ whole genome shotgun (WGS) entry which is preliminary data.</text>
</comment>
<feature type="transmembrane region" description="Helical" evidence="8">
    <location>
        <begin position="303"/>
        <end position="321"/>
    </location>
</feature>
<feature type="transmembrane region" description="Helical" evidence="8">
    <location>
        <begin position="239"/>
        <end position="258"/>
    </location>
</feature>
<dbReference type="Proteomes" id="UP001595816">
    <property type="component" value="Unassembled WGS sequence"/>
</dbReference>
<keyword evidence="5 8" id="KW-1133">Transmembrane helix</keyword>
<feature type="transmembrane region" description="Helical" evidence="8">
    <location>
        <begin position="112"/>
        <end position="133"/>
    </location>
</feature>
<feature type="transmembrane region" description="Helical" evidence="8">
    <location>
        <begin position="348"/>
        <end position="367"/>
    </location>
</feature>
<keyword evidence="10" id="KW-1185">Reference proteome</keyword>
<organism evidence="9 10">
    <name type="scientific">Hamadaea flava</name>
    <dbReference type="NCBI Taxonomy" id="1742688"/>
    <lineage>
        <taxon>Bacteria</taxon>
        <taxon>Bacillati</taxon>
        <taxon>Actinomycetota</taxon>
        <taxon>Actinomycetes</taxon>
        <taxon>Micromonosporales</taxon>
        <taxon>Micromonosporaceae</taxon>
        <taxon>Hamadaea</taxon>
    </lineage>
</organism>
<dbReference type="EMBL" id="JBHSAY010000003">
    <property type="protein sequence ID" value="MFC4129288.1"/>
    <property type="molecule type" value="Genomic_DNA"/>
</dbReference>
<evidence type="ECO:0000313" key="9">
    <source>
        <dbReference type="EMBL" id="MFC4129288.1"/>
    </source>
</evidence>
<evidence type="ECO:0000313" key="10">
    <source>
        <dbReference type="Proteomes" id="UP001595816"/>
    </source>
</evidence>
<evidence type="ECO:0000256" key="7">
    <source>
        <dbReference type="ARBA" id="ARBA00024033"/>
    </source>
</evidence>
<evidence type="ECO:0000256" key="2">
    <source>
        <dbReference type="ARBA" id="ARBA00022475"/>
    </source>
</evidence>
<evidence type="ECO:0000256" key="1">
    <source>
        <dbReference type="ARBA" id="ARBA00004651"/>
    </source>
</evidence>
<evidence type="ECO:0000256" key="4">
    <source>
        <dbReference type="ARBA" id="ARBA00022692"/>
    </source>
</evidence>
<keyword evidence="3" id="KW-0808">Transferase</keyword>
<keyword evidence="4 8" id="KW-0812">Transmembrane</keyword>
<gene>
    <name evidence="9" type="ORF">ACFOZ4_01515</name>
</gene>
<evidence type="ECO:0000256" key="6">
    <source>
        <dbReference type="ARBA" id="ARBA00023136"/>
    </source>
</evidence>
<dbReference type="InterPro" id="IPR018584">
    <property type="entry name" value="GT87"/>
</dbReference>